<gene>
    <name evidence="5" type="ORF">FHX44_11854</name>
</gene>
<dbReference type="GO" id="GO:0006635">
    <property type="term" value="P:fatty acid beta-oxidation"/>
    <property type="evidence" value="ECO:0007669"/>
    <property type="project" value="TreeGrafter"/>
</dbReference>
<dbReference type="Pfam" id="PF00378">
    <property type="entry name" value="ECH_1"/>
    <property type="match status" value="1"/>
</dbReference>
<organism evidence="5 6">
    <name type="scientific">Pseudonocardia hierapolitana</name>
    <dbReference type="NCBI Taxonomy" id="1128676"/>
    <lineage>
        <taxon>Bacteria</taxon>
        <taxon>Bacillati</taxon>
        <taxon>Actinomycetota</taxon>
        <taxon>Actinomycetes</taxon>
        <taxon>Pseudonocardiales</taxon>
        <taxon>Pseudonocardiaceae</taxon>
        <taxon>Pseudonocardia</taxon>
    </lineage>
</organism>
<keyword evidence="2" id="KW-0443">Lipid metabolism</keyword>
<reference evidence="5 6" key="1">
    <citation type="submission" date="2019-06" db="EMBL/GenBank/DDBJ databases">
        <title>Sequencing the genomes of 1000 actinobacteria strains.</title>
        <authorList>
            <person name="Klenk H.-P."/>
        </authorList>
    </citation>
    <scope>NUCLEOTIDE SEQUENCE [LARGE SCALE GENOMIC DNA]</scope>
    <source>
        <strain evidence="5 6">DSM 45671</strain>
    </source>
</reference>
<evidence type="ECO:0000256" key="3">
    <source>
        <dbReference type="ARBA" id="ARBA00023239"/>
    </source>
</evidence>
<sequence>MNVRFEVDGHVGRITIDRPDVLNAVDRRTQRELEDAWDRVERDERIRVAVLTGTGDRAFCVGADMKSGDPDGLAYWSDTRRGGFGGISVRQSLLTPVIARVNGLALGGGFEMVLGADLAVAAESAVFGLPEALVGRLPLDGGVPLLLGAVPRKVAADVMFTGRRLSAAEALDLGLVNEAVPAGELDAAVDRWVERVLRAAPLSHRAIKQLLLASTRPSPEEITQNATPAVVRALGSVDGAEGPAAFREKRPPRWTGT</sequence>
<keyword evidence="3" id="KW-0456">Lyase</keyword>
<dbReference type="EMBL" id="VIWU01000001">
    <property type="protein sequence ID" value="TWF74970.1"/>
    <property type="molecule type" value="Genomic_DNA"/>
</dbReference>
<dbReference type="AlphaFoldDB" id="A0A561SJB2"/>
<evidence type="ECO:0000256" key="4">
    <source>
        <dbReference type="RuleBase" id="RU003707"/>
    </source>
</evidence>
<keyword evidence="6" id="KW-1185">Reference proteome</keyword>
<evidence type="ECO:0000313" key="5">
    <source>
        <dbReference type="EMBL" id="TWF74970.1"/>
    </source>
</evidence>
<proteinExistence type="inferred from homology"/>
<dbReference type="RefSeq" id="WP_147254259.1">
    <property type="nucleotide sequence ID" value="NZ_VIWU01000001.1"/>
</dbReference>
<accession>A0A561SJB2</accession>
<evidence type="ECO:0000313" key="6">
    <source>
        <dbReference type="Proteomes" id="UP000321261"/>
    </source>
</evidence>
<evidence type="ECO:0000256" key="1">
    <source>
        <dbReference type="ARBA" id="ARBA00005254"/>
    </source>
</evidence>
<dbReference type="PANTHER" id="PTHR11941">
    <property type="entry name" value="ENOYL-COA HYDRATASE-RELATED"/>
    <property type="match status" value="1"/>
</dbReference>
<dbReference type="Proteomes" id="UP000321261">
    <property type="component" value="Unassembled WGS sequence"/>
</dbReference>
<evidence type="ECO:0000256" key="2">
    <source>
        <dbReference type="ARBA" id="ARBA00023098"/>
    </source>
</evidence>
<dbReference type="Gene3D" id="1.10.12.10">
    <property type="entry name" value="Lyase 2-enoyl-coa Hydratase, Chain A, domain 2"/>
    <property type="match status" value="1"/>
</dbReference>
<dbReference type="Gene3D" id="3.90.226.10">
    <property type="entry name" value="2-enoyl-CoA Hydratase, Chain A, domain 1"/>
    <property type="match status" value="1"/>
</dbReference>
<dbReference type="GO" id="GO:0016829">
    <property type="term" value="F:lyase activity"/>
    <property type="evidence" value="ECO:0007669"/>
    <property type="project" value="UniProtKB-KW"/>
</dbReference>
<comment type="similarity">
    <text evidence="1 4">Belongs to the enoyl-CoA hydratase/isomerase family.</text>
</comment>
<dbReference type="PROSITE" id="PS00166">
    <property type="entry name" value="ENOYL_COA_HYDRATASE"/>
    <property type="match status" value="1"/>
</dbReference>
<comment type="caution">
    <text evidence="5">The sequence shown here is derived from an EMBL/GenBank/DDBJ whole genome shotgun (WGS) entry which is preliminary data.</text>
</comment>
<dbReference type="CDD" id="cd06558">
    <property type="entry name" value="crotonase-like"/>
    <property type="match status" value="1"/>
</dbReference>
<name>A0A561SJB2_9PSEU</name>
<dbReference type="SUPFAM" id="SSF52096">
    <property type="entry name" value="ClpP/crotonase"/>
    <property type="match status" value="1"/>
</dbReference>
<dbReference type="InterPro" id="IPR029045">
    <property type="entry name" value="ClpP/crotonase-like_dom_sf"/>
</dbReference>
<dbReference type="OrthoDB" id="9775794at2"/>
<dbReference type="InterPro" id="IPR018376">
    <property type="entry name" value="Enoyl-CoA_hyd/isom_CS"/>
</dbReference>
<dbReference type="PANTHER" id="PTHR11941:SF169">
    <property type="entry name" value="(7AS)-7A-METHYL-1,5-DIOXO-2,3,5,6,7,7A-HEXAHYDRO-1H-INDENE-CARBOXYL-COA HYDROLASE"/>
    <property type="match status" value="1"/>
</dbReference>
<protein>
    <submittedName>
        <fullName evidence="5">Crotonobetainyl-CoA hydratase</fullName>
    </submittedName>
</protein>
<dbReference type="InterPro" id="IPR014748">
    <property type="entry name" value="Enoyl-CoA_hydra_C"/>
</dbReference>
<dbReference type="InterPro" id="IPR001753">
    <property type="entry name" value="Enoyl-CoA_hydra/iso"/>
</dbReference>